<evidence type="ECO:0000256" key="5">
    <source>
        <dbReference type="ARBA" id="ARBA00023180"/>
    </source>
</evidence>
<organism evidence="8 9">
    <name type="scientific">Fusarium solani</name>
    <name type="common">Filamentous fungus</name>
    <dbReference type="NCBI Taxonomy" id="169388"/>
    <lineage>
        <taxon>Eukaryota</taxon>
        <taxon>Fungi</taxon>
        <taxon>Dikarya</taxon>
        <taxon>Ascomycota</taxon>
        <taxon>Pezizomycotina</taxon>
        <taxon>Sordariomycetes</taxon>
        <taxon>Hypocreomycetidae</taxon>
        <taxon>Hypocreales</taxon>
        <taxon>Nectriaceae</taxon>
        <taxon>Fusarium</taxon>
        <taxon>Fusarium solani species complex</taxon>
    </lineage>
</organism>
<evidence type="ECO:0000256" key="7">
    <source>
        <dbReference type="SAM" id="Phobius"/>
    </source>
</evidence>
<feature type="transmembrane region" description="Helical" evidence="7">
    <location>
        <begin position="161"/>
        <end position="178"/>
    </location>
</feature>
<dbReference type="SUPFAM" id="SSF103473">
    <property type="entry name" value="MFS general substrate transporter"/>
    <property type="match status" value="1"/>
</dbReference>
<feature type="transmembrane region" description="Helical" evidence="7">
    <location>
        <begin position="417"/>
        <end position="434"/>
    </location>
</feature>
<reference evidence="8" key="1">
    <citation type="journal article" date="2021" name="Nat. Commun.">
        <title>Genetic determinants of endophytism in the Arabidopsis root mycobiome.</title>
        <authorList>
            <person name="Mesny F."/>
            <person name="Miyauchi S."/>
            <person name="Thiergart T."/>
            <person name="Pickel B."/>
            <person name="Atanasova L."/>
            <person name="Karlsson M."/>
            <person name="Huettel B."/>
            <person name="Barry K.W."/>
            <person name="Haridas S."/>
            <person name="Chen C."/>
            <person name="Bauer D."/>
            <person name="Andreopoulos W."/>
            <person name="Pangilinan J."/>
            <person name="LaButti K."/>
            <person name="Riley R."/>
            <person name="Lipzen A."/>
            <person name="Clum A."/>
            <person name="Drula E."/>
            <person name="Henrissat B."/>
            <person name="Kohler A."/>
            <person name="Grigoriev I.V."/>
            <person name="Martin F.M."/>
            <person name="Hacquard S."/>
        </authorList>
    </citation>
    <scope>NUCLEOTIDE SEQUENCE</scope>
    <source>
        <strain evidence="8">FSSC 5 MPI-SDFR-AT-0091</strain>
    </source>
</reference>
<feature type="transmembrane region" description="Helical" evidence="7">
    <location>
        <begin position="132"/>
        <end position="155"/>
    </location>
</feature>
<evidence type="ECO:0000256" key="4">
    <source>
        <dbReference type="ARBA" id="ARBA00023136"/>
    </source>
</evidence>
<comment type="caution">
    <text evidence="8">The sequence shown here is derived from an EMBL/GenBank/DDBJ whole genome shotgun (WGS) entry which is preliminary data.</text>
</comment>
<keyword evidence="5" id="KW-0325">Glycoprotein</keyword>
<feature type="transmembrane region" description="Helical" evidence="7">
    <location>
        <begin position="60"/>
        <end position="80"/>
    </location>
</feature>
<dbReference type="GO" id="GO:0005886">
    <property type="term" value="C:plasma membrane"/>
    <property type="evidence" value="ECO:0007669"/>
    <property type="project" value="TreeGrafter"/>
</dbReference>
<sequence>MRKTDLLPPSNGPSPAEGRSGKPAVVDGLRETSTNRATKLSRQDGPSSTKRESYSSSSRGTLYTVFVITGAFLILLINSLQMTVVSSLSPYVTSDFNSHSLLPVTSLLSSVVTGVMQLPLSRIIDLYGRPQGLMAMITLDVLGLIIMATCTNVRAYAAAQILYYVGSDGVIYVIRVFAMDKVTVRTRSLVYGLSLYTYFVSPFAGPALAQAFYDANIWRWGFGSLALIIPGVSSVLLSYFMWYERRYCLASDEKSSPNKKTQSSIWTTVWFHVLNLDVMGVLLSCFGIGLILLPLSLSTKSIKAWESSSTISMIVIGAICLLALAIYEWRIAPRRFIDFNILRDRTAWGACLCMGGQSLSLYMWWSYYTSFLQVVHFQSIQHAGYILNTHQIGSALFSVITGLVLKYTHRFKVVNAIGFAITTLGTGLMIHYSFPSSSFAGVIGTHVLVSVSSGILAASEIAAVLNDTNDESMSMRVALLFLFSWIGSAVGSTIATPMWRSHFPSLLEKHLPPELKSQKDAIFGSLSIQLSYERGTAGRDAIIKAMTGTWWYLTVAGTATLAIPEILWNKKLLGAKEGMAP</sequence>
<feature type="transmembrane region" description="Helical" evidence="7">
    <location>
        <begin position="549"/>
        <end position="568"/>
    </location>
</feature>
<gene>
    <name evidence="8" type="ORF">B0J15DRAFT_516162</name>
</gene>
<dbReference type="GO" id="GO:0022857">
    <property type="term" value="F:transmembrane transporter activity"/>
    <property type="evidence" value="ECO:0007669"/>
    <property type="project" value="InterPro"/>
</dbReference>
<feature type="compositionally biased region" description="Polar residues" evidence="6">
    <location>
        <begin position="31"/>
        <end position="46"/>
    </location>
</feature>
<feature type="transmembrane region" description="Helical" evidence="7">
    <location>
        <begin position="477"/>
        <end position="499"/>
    </location>
</feature>
<dbReference type="InterPro" id="IPR036259">
    <property type="entry name" value="MFS_trans_sf"/>
</dbReference>
<keyword evidence="2 7" id="KW-0812">Transmembrane</keyword>
<feature type="transmembrane region" description="Helical" evidence="7">
    <location>
        <begin position="190"/>
        <end position="213"/>
    </location>
</feature>
<keyword evidence="3 7" id="KW-1133">Transmembrane helix</keyword>
<protein>
    <submittedName>
        <fullName evidence="8">Major facilitator superfamily domain-containing protein</fullName>
    </submittedName>
</protein>
<comment type="subcellular location">
    <subcellularLocation>
        <location evidence="1">Membrane</location>
        <topology evidence="1">Multi-pass membrane protein</topology>
    </subcellularLocation>
</comment>
<feature type="transmembrane region" description="Helical" evidence="7">
    <location>
        <begin position="440"/>
        <end position="465"/>
    </location>
</feature>
<evidence type="ECO:0000256" key="2">
    <source>
        <dbReference type="ARBA" id="ARBA00022692"/>
    </source>
</evidence>
<evidence type="ECO:0000313" key="9">
    <source>
        <dbReference type="Proteomes" id="UP000736672"/>
    </source>
</evidence>
<evidence type="ECO:0000256" key="3">
    <source>
        <dbReference type="ARBA" id="ARBA00022989"/>
    </source>
</evidence>
<dbReference type="PANTHER" id="PTHR23501:SF55">
    <property type="entry name" value="SIDEROPHORE IRON TRANSPORTER, PUTATIVE (AFU_ORTHOLOGUE AFUA_3G03440)-RELATED"/>
    <property type="match status" value="1"/>
</dbReference>
<name>A0A9P9GHH9_FUSSL</name>
<dbReference type="EMBL" id="JAGTJS010000021">
    <property type="protein sequence ID" value="KAH7239560.1"/>
    <property type="molecule type" value="Genomic_DNA"/>
</dbReference>
<feature type="transmembrane region" description="Helical" evidence="7">
    <location>
        <begin position="219"/>
        <end position="243"/>
    </location>
</feature>
<dbReference type="AlphaFoldDB" id="A0A9P9GHH9"/>
<evidence type="ECO:0000256" key="1">
    <source>
        <dbReference type="ARBA" id="ARBA00004141"/>
    </source>
</evidence>
<feature type="transmembrane region" description="Helical" evidence="7">
    <location>
        <begin position="347"/>
        <end position="365"/>
    </location>
</feature>
<dbReference type="Gene3D" id="1.20.1250.20">
    <property type="entry name" value="MFS general substrate transporter like domains"/>
    <property type="match status" value="2"/>
</dbReference>
<dbReference type="InterPro" id="IPR011701">
    <property type="entry name" value="MFS"/>
</dbReference>
<evidence type="ECO:0000313" key="8">
    <source>
        <dbReference type="EMBL" id="KAH7239560.1"/>
    </source>
</evidence>
<dbReference type="Proteomes" id="UP000736672">
    <property type="component" value="Unassembled WGS sequence"/>
</dbReference>
<feature type="region of interest" description="Disordered" evidence="6">
    <location>
        <begin position="1"/>
        <end position="55"/>
    </location>
</feature>
<keyword evidence="9" id="KW-1185">Reference proteome</keyword>
<keyword evidence="4 7" id="KW-0472">Membrane</keyword>
<accession>A0A9P9GHH9</accession>
<dbReference type="Pfam" id="PF07690">
    <property type="entry name" value="MFS_1"/>
    <property type="match status" value="1"/>
</dbReference>
<feature type="transmembrane region" description="Helical" evidence="7">
    <location>
        <begin position="100"/>
        <end position="120"/>
    </location>
</feature>
<evidence type="ECO:0000256" key="6">
    <source>
        <dbReference type="SAM" id="MobiDB-lite"/>
    </source>
</evidence>
<proteinExistence type="predicted"/>
<dbReference type="OrthoDB" id="2241241at2759"/>
<feature type="transmembrane region" description="Helical" evidence="7">
    <location>
        <begin position="264"/>
        <end position="297"/>
    </location>
</feature>
<feature type="transmembrane region" description="Helical" evidence="7">
    <location>
        <begin position="309"/>
        <end position="327"/>
    </location>
</feature>
<feature type="transmembrane region" description="Helical" evidence="7">
    <location>
        <begin position="385"/>
        <end position="405"/>
    </location>
</feature>
<dbReference type="PANTHER" id="PTHR23501">
    <property type="entry name" value="MAJOR FACILITATOR SUPERFAMILY"/>
    <property type="match status" value="1"/>
</dbReference>